<organism evidence="3 4">
    <name type="scientific">Sesamum angolense</name>
    <dbReference type="NCBI Taxonomy" id="2727404"/>
    <lineage>
        <taxon>Eukaryota</taxon>
        <taxon>Viridiplantae</taxon>
        <taxon>Streptophyta</taxon>
        <taxon>Embryophyta</taxon>
        <taxon>Tracheophyta</taxon>
        <taxon>Spermatophyta</taxon>
        <taxon>Magnoliopsida</taxon>
        <taxon>eudicotyledons</taxon>
        <taxon>Gunneridae</taxon>
        <taxon>Pentapetalae</taxon>
        <taxon>asterids</taxon>
        <taxon>lamiids</taxon>
        <taxon>Lamiales</taxon>
        <taxon>Pedaliaceae</taxon>
        <taxon>Sesamum</taxon>
    </lineage>
</organism>
<dbReference type="GO" id="GO:0005634">
    <property type="term" value="C:nucleus"/>
    <property type="evidence" value="ECO:0007669"/>
    <property type="project" value="TreeGrafter"/>
</dbReference>
<feature type="compositionally biased region" description="Basic and acidic residues" evidence="1">
    <location>
        <begin position="259"/>
        <end position="276"/>
    </location>
</feature>
<comment type="caution">
    <text evidence="3">The sequence shown here is derived from an EMBL/GenBank/DDBJ whole genome shotgun (WGS) entry which is preliminary data.</text>
</comment>
<reference evidence="3" key="1">
    <citation type="submission" date="2020-06" db="EMBL/GenBank/DDBJ databases">
        <authorList>
            <person name="Li T."/>
            <person name="Hu X."/>
            <person name="Zhang T."/>
            <person name="Song X."/>
            <person name="Zhang H."/>
            <person name="Dai N."/>
            <person name="Sheng W."/>
            <person name="Hou X."/>
            <person name="Wei L."/>
        </authorList>
    </citation>
    <scope>NUCLEOTIDE SEQUENCE</scope>
    <source>
        <strain evidence="3">K16</strain>
        <tissue evidence="3">Leaf</tissue>
    </source>
</reference>
<evidence type="ECO:0000259" key="2">
    <source>
        <dbReference type="Pfam" id="PF05678"/>
    </source>
</evidence>
<dbReference type="Pfam" id="PF05678">
    <property type="entry name" value="VQ"/>
    <property type="match status" value="1"/>
</dbReference>
<evidence type="ECO:0000256" key="1">
    <source>
        <dbReference type="SAM" id="MobiDB-lite"/>
    </source>
</evidence>
<gene>
    <name evidence="3" type="ORF">Sango_1851600</name>
</gene>
<feature type="domain" description="VQ" evidence="2">
    <location>
        <begin position="357"/>
        <end position="382"/>
    </location>
</feature>
<dbReference type="PANTHER" id="PTHR33143">
    <property type="entry name" value="F16F4.1 PROTEIN-RELATED"/>
    <property type="match status" value="1"/>
</dbReference>
<keyword evidence="4" id="KW-1185">Reference proteome</keyword>
<name>A0AAE1WIG1_9LAMI</name>
<proteinExistence type="predicted"/>
<dbReference type="InterPro" id="IPR039607">
    <property type="entry name" value="VQ_8/17/18/20/21/25"/>
</dbReference>
<feature type="region of interest" description="Disordered" evidence="1">
    <location>
        <begin position="259"/>
        <end position="345"/>
    </location>
</feature>
<feature type="compositionally biased region" description="Pro residues" evidence="1">
    <location>
        <begin position="327"/>
        <end position="341"/>
    </location>
</feature>
<evidence type="ECO:0000313" key="4">
    <source>
        <dbReference type="Proteomes" id="UP001289374"/>
    </source>
</evidence>
<dbReference type="AlphaFoldDB" id="A0AAE1WIG1"/>
<accession>A0AAE1WIG1</accession>
<sequence length="512" mass="56366">MMEGSKPEEVREWYEFGALASVHTMSPSFSKISKLPEWISGAVCDSCQNNPHLKRRDILELKFISAAPEMAGKGSHPVHFIKLQRPDMVAFNRIKATTEEAPLVSAISEDDISTRRAWGLWVCLTEMDKVKYPFKIFSNKVNGSFLLNSMTGKSTEFAESMFEKKRMLIWENKLPATESTRMKACNILHVGQWHNHVCPCYEKQEKPLFGTKIRVTQKKPEPNPDKGNEIGLCCLLLKEPSACEPSAAVVWLEKSVKPRTWDTRKQGGRTKIDIHHPSSLMNPPEFFSGGGDSTGSPNRPSPRKELQGPRPTALKVNKDSYKIRKPPVAPPPHNNPPPSDAPPQAAEDRKPVIIYSVSPKVIHTTVSDFMNLVQRLTGNSADDGASSSAAGPGDISPAARLASIEKTSPAKDREITANIFTDNNNNINNSNFMGDLLETSTDVELGRVPGILSPAPGSLQPISPGFFSPTPDPFNMGYNMFIPSPSTLFSAPMVSPSPSSSSCDLFNPFFDF</sequence>
<protein>
    <submittedName>
        <fullName evidence="3">Protein MKS1</fullName>
    </submittedName>
</protein>
<dbReference type="InterPro" id="IPR008889">
    <property type="entry name" value="VQ"/>
</dbReference>
<dbReference type="Proteomes" id="UP001289374">
    <property type="component" value="Unassembled WGS sequence"/>
</dbReference>
<evidence type="ECO:0000313" key="3">
    <source>
        <dbReference type="EMBL" id="KAK4393808.1"/>
    </source>
</evidence>
<reference evidence="3" key="2">
    <citation type="journal article" date="2024" name="Plant">
        <title>Genomic evolution and insights into agronomic trait innovations of Sesamum species.</title>
        <authorList>
            <person name="Miao H."/>
            <person name="Wang L."/>
            <person name="Qu L."/>
            <person name="Liu H."/>
            <person name="Sun Y."/>
            <person name="Le M."/>
            <person name="Wang Q."/>
            <person name="Wei S."/>
            <person name="Zheng Y."/>
            <person name="Lin W."/>
            <person name="Duan Y."/>
            <person name="Cao H."/>
            <person name="Xiong S."/>
            <person name="Wang X."/>
            <person name="Wei L."/>
            <person name="Li C."/>
            <person name="Ma Q."/>
            <person name="Ju M."/>
            <person name="Zhao R."/>
            <person name="Li G."/>
            <person name="Mu C."/>
            <person name="Tian Q."/>
            <person name="Mei H."/>
            <person name="Zhang T."/>
            <person name="Gao T."/>
            <person name="Zhang H."/>
        </authorList>
    </citation>
    <scope>NUCLEOTIDE SEQUENCE</scope>
    <source>
        <strain evidence="3">K16</strain>
    </source>
</reference>
<dbReference type="EMBL" id="JACGWL010000010">
    <property type="protein sequence ID" value="KAK4393808.1"/>
    <property type="molecule type" value="Genomic_DNA"/>
</dbReference>
<dbReference type="PANTHER" id="PTHR33143:SF50">
    <property type="entry name" value="PROTEIN MKS1"/>
    <property type="match status" value="1"/>
</dbReference>